<dbReference type="EC" id="3.1.3.5" evidence="3"/>
<evidence type="ECO:0000256" key="8">
    <source>
        <dbReference type="ARBA" id="ARBA00029793"/>
    </source>
</evidence>
<keyword evidence="4" id="KW-0479">Metal-binding</keyword>
<organism evidence="12 13">
    <name type="scientific">Cricetulus griseus</name>
    <name type="common">Chinese hamster</name>
    <name type="synonym">Cricetulus barabensis griseus</name>
    <dbReference type="NCBI Taxonomy" id="10029"/>
    <lineage>
        <taxon>Eukaryota</taxon>
        <taxon>Metazoa</taxon>
        <taxon>Chordata</taxon>
        <taxon>Craniata</taxon>
        <taxon>Vertebrata</taxon>
        <taxon>Euteleostomi</taxon>
        <taxon>Mammalia</taxon>
        <taxon>Eutheria</taxon>
        <taxon>Euarchontoglires</taxon>
        <taxon>Glires</taxon>
        <taxon>Rodentia</taxon>
        <taxon>Myomorpha</taxon>
        <taxon>Muroidea</taxon>
        <taxon>Cricetidae</taxon>
        <taxon>Cricetinae</taxon>
        <taxon>Cricetulus</taxon>
    </lineage>
</organism>
<evidence type="ECO:0000256" key="3">
    <source>
        <dbReference type="ARBA" id="ARBA00012643"/>
    </source>
</evidence>
<keyword evidence="5 9" id="KW-0732">Signal</keyword>
<dbReference type="SUPFAM" id="SSF55816">
    <property type="entry name" value="5'-nucleotidase (syn. UDP-sugar hydrolase), C-terminal domain"/>
    <property type="match status" value="1"/>
</dbReference>
<dbReference type="Pfam" id="PF02872">
    <property type="entry name" value="5_nucleotid_C"/>
    <property type="match status" value="2"/>
</dbReference>
<dbReference type="Gene3D" id="3.90.780.10">
    <property type="entry name" value="5'-Nucleotidase, C-terminal domain"/>
    <property type="match status" value="2"/>
</dbReference>
<evidence type="ECO:0000256" key="7">
    <source>
        <dbReference type="ARBA" id="ARBA00022801"/>
    </source>
</evidence>
<sequence>MCPTAAPAPRWLLLALCALLSLWPAARAWELTILHTNDVHSRLEQTSEDSTKCLNASQCVGGVARLYTKVQQIRREEPNVLLLDAGDQYQGTIWFTVYKGLEVAHFMNTLRYDAMALGNHEFDNGVEGLIDPLLRKVKFPILSANIKAQGSLAPQISGLYLPYKILSVGGEVVGIVGYTSKETPFLSNPGTNLVFEDEITALQPEVDKLKTLNVNKIIALGHSGFEMDKLIAQKVKGVDIVVGGHSNTFLYTGNPPSKEVPAGKYPFIVTSDDGRKVPVVQAYAFGKYLGYLKVEFDDKGNVITSYGNPILLNSSIPEDPTIKADINQWRIKLDNYSTQELGRTIVYLDGTTQTCRFRECNMGNLICDAMINNNLRHPDEMFWNHVSMCILNGGGIRSPIDEKNNGIHVVYDLTRKPWNRVVQLDVLCTKCRVPTYEPLEMDKVYKVILPSYLANGGDGFRMIKDELLKHDSGDQDISVVSEYISKMKVVYPAVEGRIKFSAGSHHQGTLPLVILSFCAAILVLYQ</sequence>
<dbReference type="RefSeq" id="XP_035311686.1">
    <property type="nucleotide sequence ID" value="XM_035455795.1"/>
</dbReference>
<dbReference type="InterPro" id="IPR004843">
    <property type="entry name" value="Calcineurin-like_PHP"/>
</dbReference>
<dbReference type="CDD" id="cd07409">
    <property type="entry name" value="MPP_CD73_N"/>
    <property type="match status" value="1"/>
</dbReference>
<dbReference type="GO" id="GO:0006196">
    <property type="term" value="P:AMP catabolic process"/>
    <property type="evidence" value="ECO:0007669"/>
    <property type="project" value="TreeGrafter"/>
</dbReference>
<dbReference type="InterPro" id="IPR029052">
    <property type="entry name" value="Metallo-depent_PP-like"/>
</dbReference>
<comment type="catalytic activity">
    <reaction evidence="1">
        <text>a ribonucleoside 5'-phosphate + H2O = a ribonucleoside + phosphate</text>
        <dbReference type="Rhea" id="RHEA:12484"/>
        <dbReference type="ChEBI" id="CHEBI:15377"/>
        <dbReference type="ChEBI" id="CHEBI:18254"/>
        <dbReference type="ChEBI" id="CHEBI:43474"/>
        <dbReference type="ChEBI" id="CHEBI:58043"/>
        <dbReference type="EC" id="3.1.3.5"/>
    </reaction>
</comment>
<dbReference type="Gene3D" id="3.60.21.10">
    <property type="match status" value="1"/>
</dbReference>
<feature type="signal peptide" evidence="9">
    <location>
        <begin position="1"/>
        <end position="28"/>
    </location>
</feature>
<dbReference type="Proteomes" id="UP001108280">
    <property type="component" value="Chromosome 4"/>
</dbReference>
<feature type="domain" description="5'-Nucleotidase C-terminal" evidence="11">
    <location>
        <begin position="406"/>
        <end position="464"/>
    </location>
</feature>
<dbReference type="PROSITE" id="PS00786">
    <property type="entry name" value="5_NUCLEOTIDASE_2"/>
    <property type="match status" value="1"/>
</dbReference>
<dbReference type="PANTHER" id="PTHR11575">
    <property type="entry name" value="5'-NUCLEOTIDASE-RELATED"/>
    <property type="match status" value="1"/>
</dbReference>
<dbReference type="GeneID" id="100759374"/>
<evidence type="ECO:0000259" key="11">
    <source>
        <dbReference type="Pfam" id="PF02872"/>
    </source>
</evidence>
<evidence type="ECO:0000256" key="5">
    <source>
        <dbReference type="ARBA" id="ARBA00022729"/>
    </source>
</evidence>
<reference evidence="12" key="2">
    <citation type="journal article" date="2020" name="Biotechnol. Bioeng.">
        <title>Chromosome-scale scaffolds for the Chinese hamster reference genome assembly to facilitate the study of the CHO epigenome.</title>
        <authorList>
            <person name="Hilliard W."/>
            <person name="MacDonald M."/>
            <person name="Lee K.H."/>
        </authorList>
    </citation>
    <scope>NUCLEOTIDE SEQUENCE [LARGE SCALE GENOMIC DNA]</scope>
    <source>
        <strain evidence="12">17A/GY</strain>
    </source>
</reference>
<dbReference type="InterPro" id="IPR036907">
    <property type="entry name" value="5'-Nucleotdase_C_sf"/>
</dbReference>
<keyword evidence="12" id="KW-1185">Reference proteome</keyword>
<reference evidence="12" key="1">
    <citation type="journal article" date="2018" name="Biotechnol. Bioeng.">
        <title>A reference genome of the Chinese hamster based on a hybrid assembly strategy.</title>
        <authorList>
            <person name="Rupp O."/>
            <person name="MacDonald M.L."/>
            <person name="Li S."/>
            <person name="Dhiman H."/>
            <person name="Polson S."/>
            <person name="Griep S."/>
            <person name="Heffner K."/>
            <person name="Hernandez I."/>
            <person name="Brinkrolf K."/>
            <person name="Jadhav V."/>
            <person name="Samoudi M."/>
            <person name="Hao H."/>
            <person name="Kingham B."/>
            <person name="Goesmann A."/>
            <person name="Betenbaugh M.J."/>
            <person name="Lewis N.E."/>
            <person name="Borth N."/>
            <person name="Lee K.H."/>
        </authorList>
    </citation>
    <scope>NUCLEOTIDE SEQUENCE [LARGE SCALE GENOMIC DNA]</scope>
    <source>
        <strain evidence="12">17A/GY</strain>
    </source>
</reference>
<dbReference type="Pfam" id="PF00149">
    <property type="entry name" value="Metallophos"/>
    <property type="match status" value="1"/>
</dbReference>
<evidence type="ECO:0000259" key="10">
    <source>
        <dbReference type="Pfam" id="PF00149"/>
    </source>
</evidence>
<evidence type="ECO:0000256" key="9">
    <source>
        <dbReference type="RuleBase" id="RU362119"/>
    </source>
</evidence>
<comment type="similarity">
    <text evidence="2 9">Belongs to the 5'-nucleotidase family.</text>
</comment>
<dbReference type="RefSeq" id="XP_035299756.1">
    <property type="nucleotide sequence ID" value="XM_035443865.1"/>
</dbReference>
<dbReference type="GO" id="GO:0005886">
    <property type="term" value="C:plasma membrane"/>
    <property type="evidence" value="ECO:0007669"/>
    <property type="project" value="TreeGrafter"/>
</dbReference>
<name>A0A9J7GUK8_CRIGR</name>
<feature type="domain" description="5'-Nucleotidase C-terminal" evidence="11">
    <location>
        <begin position="349"/>
        <end position="401"/>
    </location>
</feature>
<dbReference type="InterPro" id="IPR006179">
    <property type="entry name" value="5_nucleotidase/apyrase"/>
</dbReference>
<dbReference type="AlphaFoldDB" id="A0A9J7GUK8"/>
<dbReference type="GO" id="GO:0008253">
    <property type="term" value="F:5'-nucleotidase activity"/>
    <property type="evidence" value="ECO:0007669"/>
    <property type="project" value="UniProtKB-EC"/>
</dbReference>
<dbReference type="InterPro" id="IPR006146">
    <property type="entry name" value="5'-Nucleotdase_CS"/>
</dbReference>
<accession>A0A9J7GUK8</accession>
<protein>
    <recommendedName>
        <fullName evidence="3">5'-nucleotidase</fullName>
        <ecNumber evidence="3">3.1.3.5</ecNumber>
    </recommendedName>
    <alternativeName>
        <fullName evidence="8">Ecto-5'-nucleotidase</fullName>
    </alternativeName>
</protein>
<keyword evidence="7 9" id="KW-0378">Hydrolase</keyword>
<dbReference type="InterPro" id="IPR008334">
    <property type="entry name" value="5'-Nucleotdase_C"/>
</dbReference>
<dbReference type="PROSITE" id="PS00785">
    <property type="entry name" value="5_NUCLEOTIDASE_1"/>
    <property type="match status" value="1"/>
</dbReference>
<dbReference type="CTD" id="4907"/>
<dbReference type="GO" id="GO:0000166">
    <property type="term" value="F:nucleotide binding"/>
    <property type="evidence" value="ECO:0007669"/>
    <property type="project" value="UniProtKB-KW"/>
</dbReference>
<keyword evidence="6 9" id="KW-0547">Nucleotide-binding</keyword>
<dbReference type="SUPFAM" id="SSF56300">
    <property type="entry name" value="Metallo-dependent phosphatases"/>
    <property type="match status" value="1"/>
</dbReference>
<evidence type="ECO:0000256" key="4">
    <source>
        <dbReference type="ARBA" id="ARBA00022723"/>
    </source>
</evidence>
<dbReference type="FunFam" id="3.60.21.10:FF:000020">
    <property type="entry name" value="NT5E isoform 4"/>
    <property type="match status" value="1"/>
</dbReference>
<feature type="domain" description="Calcineurin-like phosphoesterase" evidence="10">
    <location>
        <begin position="31"/>
        <end position="246"/>
    </location>
</feature>
<evidence type="ECO:0000313" key="13">
    <source>
        <dbReference type="RefSeq" id="XP_035299756.1"/>
    </source>
</evidence>
<evidence type="ECO:0000256" key="2">
    <source>
        <dbReference type="ARBA" id="ARBA00006654"/>
    </source>
</evidence>
<proteinExistence type="inferred from homology"/>
<evidence type="ECO:0000256" key="6">
    <source>
        <dbReference type="ARBA" id="ARBA00022741"/>
    </source>
</evidence>
<dbReference type="GO" id="GO:0046872">
    <property type="term" value="F:metal ion binding"/>
    <property type="evidence" value="ECO:0007669"/>
    <property type="project" value="UniProtKB-KW"/>
</dbReference>
<dbReference type="PRINTS" id="PR01607">
    <property type="entry name" value="APYRASEFAMLY"/>
</dbReference>
<dbReference type="PANTHER" id="PTHR11575:SF24">
    <property type="entry name" value="5'-NUCLEOTIDASE"/>
    <property type="match status" value="1"/>
</dbReference>
<evidence type="ECO:0000256" key="1">
    <source>
        <dbReference type="ARBA" id="ARBA00000815"/>
    </source>
</evidence>
<evidence type="ECO:0000313" key="12">
    <source>
        <dbReference type="Proteomes" id="UP001108280"/>
    </source>
</evidence>
<reference evidence="13" key="3">
    <citation type="submission" date="2025-08" db="UniProtKB">
        <authorList>
            <consortium name="RefSeq"/>
        </authorList>
    </citation>
    <scope>IDENTIFICATION</scope>
    <source>
        <strain evidence="13">17A/GY</strain>
        <tissue evidence="13">Liver</tissue>
    </source>
</reference>
<gene>
    <name evidence="13" type="primary">Nt5e</name>
</gene>
<feature type="chain" id="PRO_5039961770" description="5'-nucleotidase" evidence="9">
    <location>
        <begin position="29"/>
        <end position="526"/>
    </location>
</feature>